<evidence type="ECO:0000256" key="3">
    <source>
        <dbReference type="ARBA" id="ARBA00022723"/>
    </source>
</evidence>
<dbReference type="Pfam" id="PF01850">
    <property type="entry name" value="PIN"/>
    <property type="match status" value="1"/>
</dbReference>
<evidence type="ECO:0000256" key="5">
    <source>
        <dbReference type="ARBA" id="ARBA00022842"/>
    </source>
</evidence>
<organism evidence="8 9">
    <name type="scientific">Brevundimonas subvibrioides</name>
    <dbReference type="NCBI Taxonomy" id="74313"/>
    <lineage>
        <taxon>Bacteria</taxon>
        <taxon>Pseudomonadati</taxon>
        <taxon>Pseudomonadota</taxon>
        <taxon>Alphaproteobacteria</taxon>
        <taxon>Caulobacterales</taxon>
        <taxon>Caulobacteraceae</taxon>
        <taxon>Brevundimonas</taxon>
    </lineage>
</organism>
<dbReference type="InterPro" id="IPR022907">
    <property type="entry name" value="VapC_family"/>
</dbReference>
<evidence type="ECO:0000256" key="1">
    <source>
        <dbReference type="ARBA" id="ARBA00022649"/>
    </source>
</evidence>
<dbReference type="EMBL" id="NCEB01000051">
    <property type="protein sequence ID" value="OYX30035.1"/>
    <property type="molecule type" value="Genomic_DNA"/>
</dbReference>
<keyword evidence="2 6" id="KW-0540">Nuclease</keyword>
<sequence>MTVVVDSSVALKWYLEEAGTQAARQVLLEEDLAAPEFLLVECANVLATKTRKGRIDVLGASQGMAELSGRLSIRLYPDRAYAEYAHALAIELGHSAYDCLYLAVALQEGMVLITADDRFEEKVRRHGSYARSVRRLEG</sequence>
<keyword evidence="6" id="KW-0800">Toxin</keyword>
<keyword evidence="3 6" id="KW-0479">Metal-binding</keyword>
<dbReference type="PANTHER" id="PTHR35901:SF1">
    <property type="entry name" value="EXONUCLEASE VAPC9"/>
    <property type="match status" value="1"/>
</dbReference>
<reference evidence="8 9" key="1">
    <citation type="submission" date="2017-03" db="EMBL/GenBank/DDBJ databases">
        <title>Lifting the veil on microbial sulfur biogeochemistry in mining wastewaters.</title>
        <authorList>
            <person name="Kantor R.S."/>
            <person name="Colenbrander Nelson T."/>
            <person name="Marshall S."/>
            <person name="Bennett D."/>
            <person name="Apte S."/>
            <person name="Camacho D."/>
            <person name="Thomas B.C."/>
            <person name="Warren L.A."/>
            <person name="Banfield J.F."/>
        </authorList>
    </citation>
    <scope>NUCLEOTIDE SEQUENCE [LARGE SCALE GENOMIC DNA]</scope>
    <source>
        <strain evidence="8">32-69-9</strain>
    </source>
</reference>
<comment type="caution">
    <text evidence="8">The sequence shown here is derived from an EMBL/GenBank/DDBJ whole genome shotgun (WGS) entry which is preliminary data.</text>
</comment>
<dbReference type="EC" id="3.1.-.-" evidence="6"/>
<gene>
    <name evidence="6" type="primary">vapC</name>
    <name evidence="8" type="ORF">B7Z01_15055</name>
</gene>
<dbReference type="GO" id="GO:0004540">
    <property type="term" value="F:RNA nuclease activity"/>
    <property type="evidence" value="ECO:0007669"/>
    <property type="project" value="InterPro"/>
</dbReference>
<comment type="function">
    <text evidence="6">Toxic component of a toxin-antitoxin (TA) system. An RNase.</text>
</comment>
<protein>
    <recommendedName>
        <fullName evidence="6">Ribonuclease VapC</fullName>
        <shortName evidence="6">RNase VapC</shortName>
        <ecNumber evidence="6">3.1.-.-</ecNumber>
    </recommendedName>
    <alternativeName>
        <fullName evidence="6">Toxin VapC</fullName>
    </alternativeName>
</protein>
<feature type="binding site" evidence="6">
    <location>
        <position position="98"/>
    </location>
    <ligand>
        <name>Mg(2+)</name>
        <dbReference type="ChEBI" id="CHEBI:18420"/>
    </ligand>
</feature>
<comment type="cofactor">
    <cofactor evidence="6">
        <name>Mg(2+)</name>
        <dbReference type="ChEBI" id="CHEBI:18420"/>
    </cofactor>
</comment>
<evidence type="ECO:0000256" key="2">
    <source>
        <dbReference type="ARBA" id="ARBA00022722"/>
    </source>
</evidence>
<dbReference type="GO" id="GO:0090729">
    <property type="term" value="F:toxin activity"/>
    <property type="evidence" value="ECO:0007669"/>
    <property type="project" value="UniProtKB-KW"/>
</dbReference>
<evidence type="ECO:0000259" key="7">
    <source>
        <dbReference type="Pfam" id="PF01850"/>
    </source>
</evidence>
<name>A0A258FBZ5_9CAUL</name>
<dbReference type="GO" id="GO:0000287">
    <property type="term" value="F:magnesium ion binding"/>
    <property type="evidence" value="ECO:0007669"/>
    <property type="project" value="UniProtKB-UniRule"/>
</dbReference>
<dbReference type="InterPro" id="IPR044153">
    <property type="entry name" value="PIN_Pae0151-like"/>
</dbReference>
<dbReference type="GO" id="GO:0016787">
    <property type="term" value="F:hydrolase activity"/>
    <property type="evidence" value="ECO:0007669"/>
    <property type="project" value="UniProtKB-KW"/>
</dbReference>
<evidence type="ECO:0000313" key="8">
    <source>
        <dbReference type="EMBL" id="OYX30035.1"/>
    </source>
</evidence>
<proteinExistence type="inferred from homology"/>
<dbReference type="PANTHER" id="PTHR35901">
    <property type="entry name" value="RIBONUCLEASE VAPC3"/>
    <property type="match status" value="1"/>
</dbReference>
<dbReference type="SUPFAM" id="SSF88723">
    <property type="entry name" value="PIN domain-like"/>
    <property type="match status" value="1"/>
</dbReference>
<accession>A0A258FBZ5</accession>
<dbReference type="Proteomes" id="UP000215595">
    <property type="component" value="Unassembled WGS sequence"/>
</dbReference>
<dbReference type="CDD" id="cd09873">
    <property type="entry name" value="PIN_Pae0151-like"/>
    <property type="match status" value="1"/>
</dbReference>
<keyword evidence="5 6" id="KW-0460">Magnesium</keyword>
<dbReference type="AlphaFoldDB" id="A0A258FBZ5"/>
<evidence type="ECO:0000256" key="6">
    <source>
        <dbReference type="HAMAP-Rule" id="MF_00265"/>
    </source>
</evidence>
<feature type="binding site" evidence="6">
    <location>
        <position position="6"/>
    </location>
    <ligand>
        <name>Mg(2+)</name>
        <dbReference type="ChEBI" id="CHEBI:18420"/>
    </ligand>
</feature>
<dbReference type="Gene3D" id="3.40.50.1010">
    <property type="entry name" value="5'-nuclease"/>
    <property type="match status" value="1"/>
</dbReference>
<dbReference type="InterPro" id="IPR051619">
    <property type="entry name" value="TypeII_TA_RNase_PINc/VapC"/>
</dbReference>
<keyword evidence="1 6" id="KW-1277">Toxin-antitoxin system</keyword>
<dbReference type="HAMAP" id="MF_00265">
    <property type="entry name" value="VapC_Nob1"/>
    <property type="match status" value="1"/>
</dbReference>
<comment type="similarity">
    <text evidence="6">Belongs to the PINc/VapC protein family.</text>
</comment>
<feature type="domain" description="PIN" evidence="7">
    <location>
        <begin position="3"/>
        <end position="121"/>
    </location>
</feature>
<dbReference type="InterPro" id="IPR029060">
    <property type="entry name" value="PIN-like_dom_sf"/>
</dbReference>
<keyword evidence="4 6" id="KW-0378">Hydrolase</keyword>
<evidence type="ECO:0000313" key="9">
    <source>
        <dbReference type="Proteomes" id="UP000215595"/>
    </source>
</evidence>
<dbReference type="InterPro" id="IPR002716">
    <property type="entry name" value="PIN_dom"/>
</dbReference>
<evidence type="ECO:0000256" key="4">
    <source>
        <dbReference type="ARBA" id="ARBA00022801"/>
    </source>
</evidence>